<evidence type="ECO:0000313" key="2">
    <source>
        <dbReference type="EMBL" id="KAK0475946.1"/>
    </source>
</evidence>
<accession>A0AA39TAE9</accession>
<comment type="caution">
    <text evidence="2">The sequence shown here is derived from an EMBL/GenBank/DDBJ whole genome shotgun (WGS) entry which is preliminary data.</text>
</comment>
<proteinExistence type="predicted"/>
<sequence>MPSDASEGEPRPRTAHISQHHGPEVEKLTSHYQPRRRKTRRRTMGMERTEYINKGNDPFDYEKKFPEDKQGEELGAAARVWRTCLEECAASDSEMVEGWRDRWSGCSPRFLRQHLTLTLRDKQSASIPPRLKMKPEPEAQIKKKKEWREKTRKTPVLHTSAPLIDESPSLAVHSTGHLPPRLKVKGTTVLLLTAYVEYRDARDTK</sequence>
<protein>
    <submittedName>
        <fullName evidence="2">Uncharacterized protein</fullName>
    </submittedName>
</protein>
<organism evidence="2 3">
    <name type="scientific">Armillaria luteobubalina</name>
    <dbReference type="NCBI Taxonomy" id="153913"/>
    <lineage>
        <taxon>Eukaryota</taxon>
        <taxon>Fungi</taxon>
        <taxon>Dikarya</taxon>
        <taxon>Basidiomycota</taxon>
        <taxon>Agaricomycotina</taxon>
        <taxon>Agaricomycetes</taxon>
        <taxon>Agaricomycetidae</taxon>
        <taxon>Agaricales</taxon>
        <taxon>Marasmiineae</taxon>
        <taxon>Physalacriaceae</taxon>
        <taxon>Armillaria</taxon>
    </lineage>
</organism>
<name>A0AA39TAE9_9AGAR</name>
<reference evidence="2" key="1">
    <citation type="submission" date="2023-06" db="EMBL/GenBank/DDBJ databases">
        <authorList>
            <consortium name="Lawrence Berkeley National Laboratory"/>
            <person name="Ahrendt S."/>
            <person name="Sahu N."/>
            <person name="Indic B."/>
            <person name="Wong-Bajracharya J."/>
            <person name="Merenyi Z."/>
            <person name="Ke H.-M."/>
            <person name="Monk M."/>
            <person name="Kocsube S."/>
            <person name="Drula E."/>
            <person name="Lipzen A."/>
            <person name="Balint B."/>
            <person name="Henrissat B."/>
            <person name="Andreopoulos B."/>
            <person name="Martin F.M."/>
            <person name="Harder C.B."/>
            <person name="Rigling D."/>
            <person name="Ford K.L."/>
            <person name="Foster G.D."/>
            <person name="Pangilinan J."/>
            <person name="Papanicolaou A."/>
            <person name="Barry K."/>
            <person name="LaButti K."/>
            <person name="Viragh M."/>
            <person name="Koriabine M."/>
            <person name="Yan M."/>
            <person name="Riley R."/>
            <person name="Champramary S."/>
            <person name="Plett K.L."/>
            <person name="Tsai I.J."/>
            <person name="Slot J."/>
            <person name="Sipos G."/>
            <person name="Plett J."/>
            <person name="Nagy L.G."/>
            <person name="Grigoriev I.V."/>
        </authorList>
    </citation>
    <scope>NUCLEOTIDE SEQUENCE</scope>
    <source>
        <strain evidence="2">HWK02</strain>
    </source>
</reference>
<keyword evidence="3" id="KW-1185">Reference proteome</keyword>
<evidence type="ECO:0000313" key="3">
    <source>
        <dbReference type="Proteomes" id="UP001175228"/>
    </source>
</evidence>
<feature type="region of interest" description="Disordered" evidence="1">
    <location>
        <begin position="138"/>
        <end position="162"/>
    </location>
</feature>
<dbReference type="EMBL" id="JAUEPU010000144">
    <property type="protein sequence ID" value="KAK0475946.1"/>
    <property type="molecule type" value="Genomic_DNA"/>
</dbReference>
<feature type="region of interest" description="Disordered" evidence="1">
    <location>
        <begin position="1"/>
        <end position="65"/>
    </location>
</feature>
<dbReference type="Proteomes" id="UP001175228">
    <property type="component" value="Unassembled WGS sequence"/>
</dbReference>
<feature type="compositionally biased region" description="Basic residues" evidence="1">
    <location>
        <begin position="33"/>
        <end position="43"/>
    </location>
</feature>
<dbReference type="AlphaFoldDB" id="A0AA39TAE9"/>
<evidence type="ECO:0000256" key="1">
    <source>
        <dbReference type="SAM" id="MobiDB-lite"/>
    </source>
</evidence>
<feature type="compositionally biased region" description="Basic and acidic residues" evidence="1">
    <location>
        <begin position="138"/>
        <end position="149"/>
    </location>
</feature>
<gene>
    <name evidence="2" type="ORF">EDD18DRAFT_1115848</name>
</gene>